<protein>
    <submittedName>
        <fullName evidence="2">Uncharacterized protein</fullName>
    </submittedName>
</protein>
<keyword evidence="1" id="KW-0472">Membrane</keyword>
<dbReference type="HOGENOM" id="CLU_2896031_0_0_9"/>
<organism evidence="2">
    <name type="scientific">Clostridium botulinum B str. Osaka05</name>
    <dbReference type="NCBI Taxonomy" id="1407017"/>
    <lineage>
        <taxon>Bacteria</taxon>
        <taxon>Bacillati</taxon>
        <taxon>Bacillota</taxon>
        <taxon>Clostridia</taxon>
        <taxon>Eubacteriales</taxon>
        <taxon>Clostridiaceae</taxon>
        <taxon>Clostridium</taxon>
    </lineage>
</organism>
<dbReference type="AlphaFoldDB" id="A0A060N9K7"/>
<accession>A0A060N9K7</accession>
<reference evidence="2" key="1">
    <citation type="submission" date="2013-10" db="EMBL/GenBank/DDBJ databases">
        <title>Draft genome sequence of Clostridium botulinum type B strain Osaka05.</title>
        <authorList>
            <person name="Sakaguchi Y."/>
            <person name="Hosomi K."/>
            <person name="Uchiyama J."/>
            <person name="Ogura Y."/>
            <person name="Sakaguchi M."/>
            <person name="Kohda T."/>
            <person name="Mukamoto M."/>
            <person name="Misawa N."/>
            <person name="Matsuzaki S."/>
            <person name="Hayashi T."/>
            <person name="Kozaki S."/>
        </authorList>
    </citation>
    <scope>NUCLEOTIDE SEQUENCE</scope>
    <source>
        <strain evidence="2">Osaka05</strain>
    </source>
</reference>
<dbReference type="EMBL" id="BA000058">
    <property type="protein sequence ID" value="BAO04934.1"/>
    <property type="molecule type" value="Genomic_DNA"/>
</dbReference>
<keyword evidence="1" id="KW-0812">Transmembrane</keyword>
<name>A0A060N9K7_CLOBO</name>
<dbReference type="RefSeq" id="WP_030032021.1">
    <property type="nucleotide sequence ID" value="NZ_BA000058.1"/>
</dbReference>
<evidence type="ECO:0000256" key="1">
    <source>
        <dbReference type="SAM" id="Phobius"/>
    </source>
</evidence>
<keyword evidence="1" id="KW-1133">Transmembrane helix</keyword>
<evidence type="ECO:0000313" key="2">
    <source>
        <dbReference type="EMBL" id="BAO04934.1"/>
    </source>
</evidence>
<proteinExistence type="predicted"/>
<sequence>MDIMIVGFIGWGIWFVSYIIYKIWSKDKSKHKVQYMTVTRSLKKIKKFEKGFNDSCNIKINK</sequence>
<feature type="transmembrane region" description="Helical" evidence="1">
    <location>
        <begin position="6"/>
        <end position="24"/>
    </location>
</feature>
<dbReference type="Proteomes" id="UP000054164">
    <property type="component" value="Unassembled WGS sequence"/>
</dbReference>
<gene>
    <name evidence="2" type="ORF">CBO05P1_215</name>
</gene>